<feature type="compositionally biased region" description="Low complexity" evidence="1">
    <location>
        <begin position="136"/>
        <end position="164"/>
    </location>
</feature>
<dbReference type="SUPFAM" id="SSF52833">
    <property type="entry name" value="Thioredoxin-like"/>
    <property type="match status" value="1"/>
</dbReference>
<feature type="compositionally biased region" description="Basic and acidic residues" evidence="1">
    <location>
        <begin position="176"/>
        <end position="203"/>
    </location>
</feature>
<dbReference type="InterPro" id="IPR036249">
    <property type="entry name" value="Thioredoxin-like_sf"/>
</dbReference>
<gene>
    <name evidence="2" type="ORF">OEA41_005930</name>
</gene>
<dbReference type="EMBL" id="JASNWA010000007">
    <property type="protein sequence ID" value="KAK3172606.1"/>
    <property type="molecule type" value="Genomic_DNA"/>
</dbReference>
<feature type="compositionally biased region" description="Basic and acidic residues" evidence="1">
    <location>
        <begin position="320"/>
        <end position="356"/>
    </location>
</feature>
<feature type="compositionally biased region" description="Basic and acidic residues" evidence="1">
    <location>
        <begin position="376"/>
        <end position="390"/>
    </location>
</feature>
<comment type="caution">
    <text evidence="2">The sequence shown here is derived from an EMBL/GenBank/DDBJ whole genome shotgun (WGS) entry which is preliminary data.</text>
</comment>
<dbReference type="Gene3D" id="3.40.30.10">
    <property type="entry name" value="Glutaredoxin"/>
    <property type="match status" value="1"/>
</dbReference>
<name>A0AAD9Z6Z5_9LECA</name>
<evidence type="ECO:0000256" key="1">
    <source>
        <dbReference type="SAM" id="MobiDB-lite"/>
    </source>
</evidence>
<dbReference type="AlphaFoldDB" id="A0AAD9Z6Z5"/>
<reference evidence="2" key="1">
    <citation type="submission" date="2022-11" db="EMBL/GenBank/DDBJ databases">
        <title>Chromosomal genome sequence assembly and mating type (MAT) locus characterization of the leprose asexual lichenized fungus Lepraria neglecta (Nyl.) Erichsen.</title>
        <authorList>
            <person name="Allen J.L."/>
            <person name="Pfeffer B."/>
        </authorList>
    </citation>
    <scope>NUCLEOTIDE SEQUENCE</scope>
    <source>
        <strain evidence="2">Allen 5258</strain>
    </source>
</reference>
<accession>A0AAD9Z6Z5</accession>
<feature type="region of interest" description="Disordered" evidence="1">
    <location>
        <begin position="96"/>
        <end position="397"/>
    </location>
</feature>
<proteinExistence type="predicted"/>
<evidence type="ECO:0000313" key="2">
    <source>
        <dbReference type="EMBL" id="KAK3172606.1"/>
    </source>
</evidence>
<dbReference type="Proteomes" id="UP001276659">
    <property type="component" value="Unassembled WGS sequence"/>
</dbReference>
<sequence length="397" mass="41351">MADSTPKSYHTDPNLYLYTSLTSGSSQIVTATSRLSTILKANKIAFLALDVATDEKARMLWGRRAGKRKLPGLVRMGMVDLEEVEEWNEYGELKENVEPAGSKPGSASTPTPSAATTPSKPAAASSTPSNPPPAPVDTTAESPRSTSSTDPPTAPAPSTMTEAPLTTALRQAGFEAAKKATDAKSKARKDALEAAKAKDELLQKLDNSGPVGMSPPTGTTEAKDAKEPETAGAKIEGKAEEVPTTGDGATEVEEEVPSAKEAEEGANKSILTDGSEVLEGTGQAEPPTPPSQDIPSLASPPQADEVPSASEVEATANARIAKDKSHIVLVGKREEDRTPPNEREDAGESEAKEETKAVGGTPLKQVTATDEAQDLPGKKTQEQEAAKGEEAGNSFAD</sequence>
<feature type="compositionally biased region" description="Basic and acidic residues" evidence="1">
    <location>
        <begin position="257"/>
        <end position="266"/>
    </location>
</feature>
<feature type="compositionally biased region" description="Low complexity" evidence="1">
    <location>
        <begin position="104"/>
        <end position="128"/>
    </location>
</feature>
<protein>
    <submittedName>
        <fullName evidence="2">Uncharacterized protein</fullName>
    </submittedName>
</protein>
<feature type="compositionally biased region" description="Basic and acidic residues" evidence="1">
    <location>
        <begin position="221"/>
        <end position="241"/>
    </location>
</feature>
<organism evidence="2 3">
    <name type="scientific">Lepraria neglecta</name>
    <dbReference type="NCBI Taxonomy" id="209136"/>
    <lineage>
        <taxon>Eukaryota</taxon>
        <taxon>Fungi</taxon>
        <taxon>Dikarya</taxon>
        <taxon>Ascomycota</taxon>
        <taxon>Pezizomycotina</taxon>
        <taxon>Lecanoromycetes</taxon>
        <taxon>OSLEUM clade</taxon>
        <taxon>Lecanoromycetidae</taxon>
        <taxon>Lecanorales</taxon>
        <taxon>Lecanorineae</taxon>
        <taxon>Stereocaulaceae</taxon>
        <taxon>Lepraria</taxon>
    </lineage>
</organism>
<keyword evidence="3" id="KW-1185">Reference proteome</keyword>
<evidence type="ECO:0000313" key="3">
    <source>
        <dbReference type="Proteomes" id="UP001276659"/>
    </source>
</evidence>